<dbReference type="Gene3D" id="3.20.20.150">
    <property type="entry name" value="Divalent-metal-dependent TIM barrel enzymes"/>
    <property type="match status" value="1"/>
</dbReference>
<dbReference type="EMBL" id="CP117522">
    <property type="protein sequence ID" value="WNE95340.1"/>
    <property type="molecule type" value="Genomic_DNA"/>
</dbReference>
<dbReference type="Proteomes" id="UP001305606">
    <property type="component" value="Chromosome"/>
</dbReference>
<dbReference type="InterPro" id="IPR007801">
    <property type="entry name" value="MbnB/TglH/ChrH"/>
</dbReference>
<dbReference type="RefSeq" id="WP_311034691.1">
    <property type="nucleotide sequence ID" value="NZ_CP117522.1"/>
</dbReference>
<organism evidence="1 2">
    <name type="scientific">Streptomyces luomodiensis</name>
    <dbReference type="NCBI Taxonomy" id="3026192"/>
    <lineage>
        <taxon>Bacteria</taxon>
        <taxon>Bacillati</taxon>
        <taxon>Actinomycetota</taxon>
        <taxon>Actinomycetes</taxon>
        <taxon>Kitasatosporales</taxon>
        <taxon>Streptomycetaceae</taxon>
        <taxon>Streptomyces</taxon>
    </lineage>
</organism>
<gene>
    <name evidence="1" type="ORF">PS467_08235</name>
</gene>
<keyword evidence="2" id="KW-1185">Reference proteome</keyword>
<sequence>MTDLIEAPARRHTKPDPIGAGFLYHCAPKFADLYRALVECGGRIDMIEYLATHFGSDVEYVAEVNRSLGDPPSTLHCYEYMIGCVDRPDERTIRKLRRMAELANCQYIGEHVGMMGTGERYSGTFLQPFGTDEQTERFIDNLRDLEGVPGCPLTIENQSQVYNQIGPRSICEQVRDIALGADVGILLSLSNFIIAERFVSMDRERELAAIPLDHVWQVHLPLGRAEELNDPGLGLDWRREEQRWANSTLEQLFREPSFRPVSVIFEIEDAGTPSHARPEELRDALDWARELLGAGTEVAVAS</sequence>
<evidence type="ECO:0000313" key="2">
    <source>
        <dbReference type="Proteomes" id="UP001305606"/>
    </source>
</evidence>
<accession>A0ABY9UTX2</accession>
<reference evidence="1 2" key="1">
    <citation type="submission" date="2023-02" db="EMBL/GenBank/DDBJ databases">
        <title>Streptomyces sp. SCA4-21 with antifungal activity against Fusarium oxysporum f. sp. cubense, Streptomyces sp. SCA2-17 with antifungal activity against Fusarium oxysporum f. sp. cubense.</title>
        <authorList>
            <person name="Qi D."/>
        </authorList>
    </citation>
    <scope>NUCLEOTIDE SEQUENCE [LARGE SCALE GENOMIC DNA]</scope>
    <source>
        <strain evidence="1 2">SCA4-21</strain>
    </source>
</reference>
<dbReference type="SUPFAM" id="SSF51658">
    <property type="entry name" value="Xylose isomerase-like"/>
    <property type="match status" value="1"/>
</dbReference>
<evidence type="ECO:0000313" key="1">
    <source>
        <dbReference type="EMBL" id="WNE95340.1"/>
    </source>
</evidence>
<protein>
    <submittedName>
        <fullName evidence="1">DUF692 family protein</fullName>
    </submittedName>
</protein>
<proteinExistence type="predicted"/>
<dbReference type="Pfam" id="PF05114">
    <property type="entry name" value="MbnB_TglH_ChrH"/>
    <property type="match status" value="1"/>
</dbReference>
<dbReference type="InterPro" id="IPR036237">
    <property type="entry name" value="Xyl_isomerase-like_sf"/>
</dbReference>
<name>A0ABY9UTX2_9ACTN</name>